<comment type="caution">
    <text evidence="2">The sequence shown here is derived from an EMBL/GenBank/DDBJ whole genome shotgun (WGS) entry which is preliminary data.</text>
</comment>
<dbReference type="PROSITE" id="PS51184">
    <property type="entry name" value="JMJC"/>
    <property type="match status" value="1"/>
</dbReference>
<dbReference type="EMBL" id="JALLKP010000001">
    <property type="protein sequence ID" value="KAK2197022.1"/>
    <property type="molecule type" value="Genomic_DNA"/>
</dbReference>
<dbReference type="AlphaFoldDB" id="A0AAD9UPL8"/>
<evidence type="ECO:0000313" key="2">
    <source>
        <dbReference type="EMBL" id="KAK2197022.1"/>
    </source>
</evidence>
<dbReference type="KEGG" id="bdw:94334314"/>
<sequence length="301" mass="33864">MDYTTSHLGECLQTWTPDVLVSKLGDCRVSVHVAKESNLNFINRNFQYEYMTISELLYRIKASQQSINAATDGVEYFYYRALGQRPRKDPATLSAVHPFLQETFSLPPAITDLTLGDDALYDIHSTVFRISQSGVELWTHYDALDNFLVQIRGSKRIILFPPTELHKLAITDTSSPYQGISNVDEQRNNPALQSAYKNALEAKMDPGDVLFIPAAWSHAVKSLQKETLILPDICISVNTFLQSRTHVHGVKNVYGNEDPLAMKKACDLMKGEIEKLARSLPLHLQPAFWSKLASIALSHLK</sequence>
<dbReference type="InterPro" id="IPR041667">
    <property type="entry name" value="Cupin_8"/>
</dbReference>
<dbReference type="PANTHER" id="PTHR12461:SF105">
    <property type="entry name" value="HYPOXIA-INDUCIBLE FACTOR 1-ALPHA INHIBITOR"/>
    <property type="match status" value="1"/>
</dbReference>
<dbReference type="GeneID" id="94334314"/>
<gene>
    <name evidence="2" type="ORF">BdWA1_000016</name>
</gene>
<dbReference type="PANTHER" id="PTHR12461">
    <property type="entry name" value="HYPOXIA-INDUCIBLE FACTOR 1 ALPHA INHIBITOR-RELATED"/>
    <property type="match status" value="1"/>
</dbReference>
<evidence type="ECO:0000313" key="3">
    <source>
        <dbReference type="Proteomes" id="UP001214638"/>
    </source>
</evidence>
<dbReference type="SUPFAM" id="SSF51197">
    <property type="entry name" value="Clavaminate synthase-like"/>
    <property type="match status" value="1"/>
</dbReference>
<organism evidence="2 3">
    <name type="scientific">Babesia duncani</name>
    <dbReference type="NCBI Taxonomy" id="323732"/>
    <lineage>
        <taxon>Eukaryota</taxon>
        <taxon>Sar</taxon>
        <taxon>Alveolata</taxon>
        <taxon>Apicomplexa</taxon>
        <taxon>Aconoidasida</taxon>
        <taxon>Piroplasmida</taxon>
        <taxon>Babesiidae</taxon>
        <taxon>Babesia</taxon>
    </lineage>
</organism>
<accession>A0AAD9UPL8</accession>
<dbReference type="Pfam" id="PF13621">
    <property type="entry name" value="Cupin_8"/>
    <property type="match status" value="1"/>
</dbReference>
<dbReference type="InterPro" id="IPR003347">
    <property type="entry name" value="JmjC_dom"/>
</dbReference>
<name>A0AAD9UPL8_9APIC</name>
<feature type="domain" description="JmjC" evidence="1">
    <location>
        <begin position="95"/>
        <end position="258"/>
    </location>
</feature>
<proteinExistence type="predicted"/>
<dbReference type="Gene3D" id="2.60.120.650">
    <property type="entry name" value="Cupin"/>
    <property type="match status" value="1"/>
</dbReference>
<dbReference type="Proteomes" id="UP001214638">
    <property type="component" value="Unassembled WGS sequence"/>
</dbReference>
<protein>
    <submittedName>
        <fullName evidence="2">Bifunctional tRNA wybutosine-synthesizing protein 5/Cupin-like domain 8/JmjC domain</fullName>
    </submittedName>
</protein>
<evidence type="ECO:0000259" key="1">
    <source>
        <dbReference type="PROSITE" id="PS51184"/>
    </source>
</evidence>
<reference evidence="2" key="1">
    <citation type="journal article" date="2023" name="Nat. Microbiol.">
        <title>Babesia duncani multi-omics identifies virulence factors and drug targets.</title>
        <authorList>
            <person name="Singh P."/>
            <person name="Lonardi S."/>
            <person name="Liang Q."/>
            <person name="Vydyam P."/>
            <person name="Khabirova E."/>
            <person name="Fang T."/>
            <person name="Gihaz S."/>
            <person name="Thekkiniath J."/>
            <person name="Munshi M."/>
            <person name="Abel S."/>
            <person name="Ciampossin L."/>
            <person name="Batugedara G."/>
            <person name="Gupta M."/>
            <person name="Lu X.M."/>
            <person name="Lenz T."/>
            <person name="Chakravarty S."/>
            <person name="Cornillot E."/>
            <person name="Hu Y."/>
            <person name="Ma W."/>
            <person name="Gonzalez L.M."/>
            <person name="Sanchez S."/>
            <person name="Estrada K."/>
            <person name="Sanchez-Flores A."/>
            <person name="Montero E."/>
            <person name="Harb O.S."/>
            <person name="Le Roch K.G."/>
            <person name="Mamoun C.B."/>
        </authorList>
    </citation>
    <scope>NUCLEOTIDE SEQUENCE</scope>
    <source>
        <strain evidence="2">WA1</strain>
    </source>
</reference>
<keyword evidence="3" id="KW-1185">Reference proteome</keyword>
<dbReference type="RefSeq" id="XP_067803864.1">
    <property type="nucleotide sequence ID" value="XM_067945073.1"/>
</dbReference>